<dbReference type="InterPro" id="IPR020846">
    <property type="entry name" value="MFS_dom"/>
</dbReference>
<comment type="caution">
    <text evidence="9">The sequence shown here is derived from an EMBL/GenBank/DDBJ whole genome shotgun (WGS) entry which is preliminary data.</text>
</comment>
<dbReference type="PROSITE" id="PS50850">
    <property type="entry name" value="MFS"/>
    <property type="match status" value="1"/>
</dbReference>
<dbReference type="InterPro" id="IPR010290">
    <property type="entry name" value="TM_effector"/>
</dbReference>
<keyword evidence="5 7" id="KW-1133">Transmembrane helix</keyword>
<feature type="transmembrane region" description="Helical" evidence="7">
    <location>
        <begin position="399"/>
        <end position="418"/>
    </location>
</feature>
<feature type="transmembrane region" description="Helical" evidence="7">
    <location>
        <begin position="331"/>
        <end position="349"/>
    </location>
</feature>
<feature type="domain" description="Major facilitator superfamily (MFS) profile" evidence="8">
    <location>
        <begin position="178"/>
        <end position="440"/>
    </location>
</feature>
<sequence length="440" mass="45022">MTEALPTATGALRQTRGFARLWAASTASAFGTYVTVLALQVIVVDVLDGDAVDVGLVNAARWAPYLLLGLLAGVLVDRVRRRPVLVATDLLSAVALATIPVLAATGHLAVGWLVVLMAVFGLCTLVGDAAFQSFVPRVVPTGLLGPAHARLDQSDAVAQASGPALAGGLISVLGAPVAVLVDAVSYLTSAVLLATVRVDEPRTGPRATGRLRGVGAEIADGLRWVYRHPTLRPLALSTHAWFACSAIAGAVMTPFALRTLHLNPTTLGLALAAAGVGALVGASFAVRLGDRLGAGRVIIGARVGTGLAWSLMAAAPLLLPAGPPVGVWGGGRAWVLFAVGQLLLGLCMGSENTNEMAYRQTATPDRLQGRMNATMRSVNRAMIVVAAPLGGLLGDALGYGWALVVAGSALVLTALVTLGSRLRGARLGDPQTQGGNPEVR</sequence>
<dbReference type="Proteomes" id="UP000321118">
    <property type="component" value="Unassembled WGS sequence"/>
</dbReference>
<comment type="subcellular location">
    <subcellularLocation>
        <location evidence="1">Cell membrane</location>
        <topology evidence="1">Multi-pass membrane protein</topology>
    </subcellularLocation>
</comment>
<feature type="transmembrane region" description="Helical" evidence="7">
    <location>
        <begin position="59"/>
        <end position="76"/>
    </location>
</feature>
<keyword evidence="3" id="KW-1003">Cell membrane</keyword>
<feature type="transmembrane region" description="Helical" evidence="7">
    <location>
        <begin position="21"/>
        <end position="47"/>
    </location>
</feature>
<dbReference type="Pfam" id="PF05977">
    <property type="entry name" value="MFS_3"/>
    <property type="match status" value="1"/>
</dbReference>
<feature type="transmembrane region" description="Helical" evidence="7">
    <location>
        <begin position="377"/>
        <end position="393"/>
    </location>
</feature>
<dbReference type="SUPFAM" id="SSF103473">
    <property type="entry name" value="MFS general substrate transporter"/>
    <property type="match status" value="1"/>
</dbReference>
<reference evidence="9 10" key="1">
    <citation type="submission" date="2019-07" db="EMBL/GenBank/DDBJ databases">
        <title>Whole genome shotgun sequence of Cellulomonas xylanilytica NBRC 101102.</title>
        <authorList>
            <person name="Hosoyama A."/>
            <person name="Uohara A."/>
            <person name="Ohji S."/>
            <person name="Ichikawa N."/>
        </authorList>
    </citation>
    <scope>NUCLEOTIDE SEQUENCE [LARGE SCALE GENOMIC DNA]</scope>
    <source>
        <strain evidence="9 10">NBRC 101102</strain>
    </source>
</reference>
<keyword evidence="10" id="KW-1185">Reference proteome</keyword>
<evidence type="ECO:0000313" key="10">
    <source>
        <dbReference type="Proteomes" id="UP000321118"/>
    </source>
</evidence>
<gene>
    <name evidence="9" type="ORF">CXY01_36960</name>
</gene>
<feature type="transmembrane region" description="Helical" evidence="7">
    <location>
        <begin position="267"/>
        <end position="286"/>
    </location>
</feature>
<evidence type="ECO:0000256" key="4">
    <source>
        <dbReference type="ARBA" id="ARBA00022692"/>
    </source>
</evidence>
<feature type="transmembrane region" description="Helical" evidence="7">
    <location>
        <begin position="83"/>
        <end position="103"/>
    </location>
</feature>
<evidence type="ECO:0000256" key="2">
    <source>
        <dbReference type="ARBA" id="ARBA00022448"/>
    </source>
</evidence>
<dbReference type="GO" id="GO:0005886">
    <property type="term" value="C:plasma membrane"/>
    <property type="evidence" value="ECO:0007669"/>
    <property type="project" value="UniProtKB-SubCell"/>
</dbReference>
<accession>A0A510V8T4</accession>
<dbReference type="AlphaFoldDB" id="A0A510V8T4"/>
<evidence type="ECO:0000256" key="6">
    <source>
        <dbReference type="ARBA" id="ARBA00023136"/>
    </source>
</evidence>
<evidence type="ECO:0000259" key="8">
    <source>
        <dbReference type="PROSITE" id="PS50850"/>
    </source>
</evidence>
<dbReference type="CDD" id="cd06173">
    <property type="entry name" value="MFS_MefA_like"/>
    <property type="match status" value="1"/>
</dbReference>
<dbReference type="RefSeq" id="WP_146930535.1">
    <property type="nucleotide sequence ID" value="NZ_BJUB01000014.1"/>
</dbReference>
<feature type="transmembrane region" description="Helical" evidence="7">
    <location>
        <begin position="109"/>
        <end position="131"/>
    </location>
</feature>
<protein>
    <submittedName>
        <fullName evidence="9">MFS transporter</fullName>
    </submittedName>
</protein>
<name>A0A510V8T4_9CELL</name>
<dbReference type="Gene3D" id="1.20.1250.20">
    <property type="entry name" value="MFS general substrate transporter like domains"/>
    <property type="match status" value="1"/>
</dbReference>
<feature type="transmembrane region" description="Helical" evidence="7">
    <location>
        <begin position="234"/>
        <end position="255"/>
    </location>
</feature>
<evidence type="ECO:0000256" key="7">
    <source>
        <dbReference type="SAM" id="Phobius"/>
    </source>
</evidence>
<evidence type="ECO:0000313" key="9">
    <source>
        <dbReference type="EMBL" id="GEK23176.1"/>
    </source>
</evidence>
<keyword evidence="6 7" id="KW-0472">Membrane</keyword>
<keyword evidence="4 7" id="KW-0812">Transmembrane</keyword>
<dbReference type="InterPro" id="IPR036259">
    <property type="entry name" value="MFS_trans_sf"/>
</dbReference>
<organism evidence="9 10">
    <name type="scientific">Cellulomonas xylanilytica</name>
    <dbReference type="NCBI Taxonomy" id="233583"/>
    <lineage>
        <taxon>Bacteria</taxon>
        <taxon>Bacillati</taxon>
        <taxon>Actinomycetota</taxon>
        <taxon>Actinomycetes</taxon>
        <taxon>Micrococcales</taxon>
        <taxon>Cellulomonadaceae</taxon>
        <taxon>Cellulomonas</taxon>
    </lineage>
</organism>
<evidence type="ECO:0000256" key="5">
    <source>
        <dbReference type="ARBA" id="ARBA00022989"/>
    </source>
</evidence>
<proteinExistence type="predicted"/>
<evidence type="ECO:0000256" key="1">
    <source>
        <dbReference type="ARBA" id="ARBA00004651"/>
    </source>
</evidence>
<dbReference type="PANTHER" id="PTHR23513:SF6">
    <property type="entry name" value="MAJOR FACILITATOR SUPERFAMILY ASSOCIATED DOMAIN-CONTAINING PROTEIN"/>
    <property type="match status" value="1"/>
</dbReference>
<feature type="transmembrane region" description="Helical" evidence="7">
    <location>
        <begin position="298"/>
        <end position="319"/>
    </location>
</feature>
<dbReference type="OrthoDB" id="9815525at2"/>
<dbReference type="GO" id="GO:0022857">
    <property type="term" value="F:transmembrane transporter activity"/>
    <property type="evidence" value="ECO:0007669"/>
    <property type="project" value="InterPro"/>
</dbReference>
<keyword evidence="2" id="KW-0813">Transport</keyword>
<dbReference type="PANTHER" id="PTHR23513">
    <property type="entry name" value="INTEGRAL MEMBRANE EFFLUX PROTEIN-RELATED"/>
    <property type="match status" value="1"/>
</dbReference>
<dbReference type="EMBL" id="BJUB01000014">
    <property type="protein sequence ID" value="GEK23176.1"/>
    <property type="molecule type" value="Genomic_DNA"/>
</dbReference>
<evidence type="ECO:0000256" key="3">
    <source>
        <dbReference type="ARBA" id="ARBA00022475"/>
    </source>
</evidence>